<protein>
    <submittedName>
        <fullName evidence="2">Uncharacterized protein</fullName>
    </submittedName>
</protein>
<feature type="region of interest" description="Disordered" evidence="1">
    <location>
        <begin position="1"/>
        <end position="65"/>
    </location>
</feature>
<gene>
    <name evidence="2" type="ORF">BN9_119280</name>
</gene>
<dbReference type="Proteomes" id="UP000053237">
    <property type="component" value="Unassembled WGS sequence"/>
</dbReference>
<reference evidence="2 3" key="1">
    <citation type="submission" date="2012-05" db="EMBL/GenBank/DDBJ databases">
        <title>Recombination and specialization in a pathogen metapopulation.</title>
        <authorList>
            <person name="Gardiner A."/>
            <person name="Kemen E."/>
            <person name="Schultz-Larsen T."/>
            <person name="MacLean D."/>
            <person name="Van Oosterhout C."/>
            <person name="Jones J.D.G."/>
        </authorList>
    </citation>
    <scope>NUCLEOTIDE SEQUENCE [LARGE SCALE GENOMIC DNA]</scope>
    <source>
        <strain evidence="2 3">Ac Nc2</strain>
    </source>
</reference>
<evidence type="ECO:0000256" key="1">
    <source>
        <dbReference type="SAM" id="MobiDB-lite"/>
    </source>
</evidence>
<comment type="caution">
    <text evidence="2">The sequence shown here is derived from an EMBL/GenBank/DDBJ whole genome shotgun (WGS) entry which is preliminary data.</text>
</comment>
<organism evidence="2 3">
    <name type="scientific">Albugo candida</name>
    <dbReference type="NCBI Taxonomy" id="65357"/>
    <lineage>
        <taxon>Eukaryota</taxon>
        <taxon>Sar</taxon>
        <taxon>Stramenopiles</taxon>
        <taxon>Oomycota</taxon>
        <taxon>Peronosporomycetes</taxon>
        <taxon>Albuginales</taxon>
        <taxon>Albuginaceae</taxon>
        <taxon>Albugo</taxon>
    </lineage>
</organism>
<keyword evidence="3" id="KW-1185">Reference proteome</keyword>
<accession>A0A024FV18</accession>
<dbReference type="AlphaFoldDB" id="A0A024FV18"/>
<evidence type="ECO:0000313" key="3">
    <source>
        <dbReference type="Proteomes" id="UP000053237"/>
    </source>
</evidence>
<name>A0A024FV18_9STRA</name>
<proteinExistence type="predicted"/>
<dbReference type="InParanoid" id="A0A024FV18"/>
<evidence type="ECO:0000313" key="2">
    <source>
        <dbReference type="EMBL" id="CCI10896.1"/>
    </source>
</evidence>
<sequence>MLGSISMLFAGKDSQHNMQPPDTQRFPGDKNQDGMPLVPAKSVMQSTEDTENGSTSTEGITEPGCCAPLLRVPLPQLEKRFHPQIPAMISHVNRQNTI</sequence>
<dbReference type="EMBL" id="CAIX01000441">
    <property type="protein sequence ID" value="CCI10896.1"/>
    <property type="molecule type" value="Genomic_DNA"/>
</dbReference>
<feature type="compositionally biased region" description="Polar residues" evidence="1">
    <location>
        <begin position="43"/>
        <end position="59"/>
    </location>
</feature>